<feature type="compositionally biased region" description="Basic and acidic residues" evidence="2">
    <location>
        <begin position="147"/>
        <end position="185"/>
    </location>
</feature>
<sequence length="256" mass="28341">MAFANLAWDPKKPLTGFNETFRSIRLRLQIVKKERTNNELDATIYDSYITKIEYAATKEKNSGPACLVYGAYVQWIALQEQKHRPTLIQAMVFCSKMDDIHNHHTSISVEGFDTSIPTGGMPAWPLMTSKGGDAMNIYAMNTNRGRYGGERARGEQKDTVSRGSPKKEGGTTEGGKGKTKEKDKGVTAIGKNLGSTLKTWMEGCFHCHSPGHVKKYCPGHKKLLQSHAHYDTQARITEVKDDEEDAGGQAKDKGST</sequence>
<feature type="region of interest" description="Disordered" evidence="2">
    <location>
        <begin position="144"/>
        <end position="187"/>
    </location>
</feature>
<evidence type="ECO:0000256" key="1">
    <source>
        <dbReference type="PROSITE-ProRule" id="PRU00047"/>
    </source>
</evidence>
<reference evidence="4 5" key="1">
    <citation type="journal article" date="2018" name="Nat. Ecol. Evol.">
        <title>Pezizomycetes genomes reveal the molecular basis of ectomycorrhizal truffle lifestyle.</title>
        <authorList>
            <person name="Murat C."/>
            <person name="Payen T."/>
            <person name="Noel B."/>
            <person name="Kuo A."/>
            <person name="Morin E."/>
            <person name="Chen J."/>
            <person name="Kohler A."/>
            <person name="Krizsan K."/>
            <person name="Balestrini R."/>
            <person name="Da Silva C."/>
            <person name="Montanini B."/>
            <person name="Hainaut M."/>
            <person name="Levati E."/>
            <person name="Barry K.W."/>
            <person name="Belfiori B."/>
            <person name="Cichocki N."/>
            <person name="Clum A."/>
            <person name="Dockter R.B."/>
            <person name="Fauchery L."/>
            <person name="Guy J."/>
            <person name="Iotti M."/>
            <person name="Le Tacon F."/>
            <person name="Lindquist E.A."/>
            <person name="Lipzen A."/>
            <person name="Malagnac F."/>
            <person name="Mello A."/>
            <person name="Molinier V."/>
            <person name="Miyauchi S."/>
            <person name="Poulain J."/>
            <person name="Riccioni C."/>
            <person name="Rubini A."/>
            <person name="Sitrit Y."/>
            <person name="Splivallo R."/>
            <person name="Traeger S."/>
            <person name="Wang M."/>
            <person name="Zifcakova L."/>
            <person name="Wipf D."/>
            <person name="Zambonelli A."/>
            <person name="Paolocci F."/>
            <person name="Nowrousian M."/>
            <person name="Ottonello S."/>
            <person name="Baldrian P."/>
            <person name="Spatafora J.W."/>
            <person name="Henrissat B."/>
            <person name="Nagy L.G."/>
            <person name="Aury J.M."/>
            <person name="Wincker P."/>
            <person name="Grigoriev I.V."/>
            <person name="Bonfante P."/>
            <person name="Martin F.M."/>
        </authorList>
    </citation>
    <scope>NUCLEOTIDE SEQUENCE [LARGE SCALE GENOMIC DNA]</scope>
    <source>
        <strain evidence="4 5">ATCC MYA-4762</strain>
    </source>
</reference>
<feature type="domain" description="CCHC-type" evidence="3">
    <location>
        <begin position="204"/>
        <end position="218"/>
    </location>
</feature>
<dbReference type="AlphaFoldDB" id="A0A3N4LPJ6"/>
<dbReference type="GO" id="GO:0003676">
    <property type="term" value="F:nucleic acid binding"/>
    <property type="evidence" value="ECO:0007669"/>
    <property type="project" value="InterPro"/>
</dbReference>
<dbReference type="PROSITE" id="PS50158">
    <property type="entry name" value="ZF_CCHC"/>
    <property type="match status" value="1"/>
</dbReference>
<dbReference type="SUPFAM" id="SSF57756">
    <property type="entry name" value="Retrovirus zinc finger-like domains"/>
    <property type="match status" value="1"/>
</dbReference>
<dbReference type="Proteomes" id="UP000267821">
    <property type="component" value="Unassembled WGS sequence"/>
</dbReference>
<proteinExistence type="predicted"/>
<dbReference type="GO" id="GO:0008270">
    <property type="term" value="F:zinc ion binding"/>
    <property type="evidence" value="ECO:0007669"/>
    <property type="project" value="UniProtKB-KW"/>
</dbReference>
<protein>
    <recommendedName>
        <fullName evidence="3">CCHC-type domain-containing protein</fullName>
    </recommendedName>
</protein>
<evidence type="ECO:0000256" key="2">
    <source>
        <dbReference type="SAM" id="MobiDB-lite"/>
    </source>
</evidence>
<accession>A0A3N4LPJ6</accession>
<dbReference type="InParanoid" id="A0A3N4LPJ6"/>
<keyword evidence="1" id="KW-0479">Metal-binding</keyword>
<dbReference type="InterPro" id="IPR036875">
    <property type="entry name" value="Znf_CCHC_sf"/>
</dbReference>
<name>A0A3N4LPJ6_9PEZI</name>
<dbReference type="EMBL" id="ML121551">
    <property type="protein sequence ID" value="RPB22601.1"/>
    <property type="molecule type" value="Genomic_DNA"/>
</dbReference>
<evidence type="ECO:0000313" key="5">
    <source>
        <dbReference type="Proteomes" id="UP000267821"/>
    </source>
</evidence>
<keyword evidence="5" id="KW-1185">Reference proteome</keyword>
<dbReference type="InterPro" id="IPR001878">
    <property type="entry name" value="Znf_CCHC"/>
</dbReference>
<evidence type="ECO:0000259" key="3">
    <source>
        <dbReference type="PROSITE" id="PS50158"/>
    </source>
</evidence>
<gene>
    <name evidence="4" type="ORF">L211DRAFT_850617</name>
</gene>
<keyword evidence="1" id="KW-0862">Zinc</keyword>
<evidence type="ECO:0000313" key="4">
    <source>
        <dbReference type="EMBL" id="RPB22601.1"/>
    </source>
</evidence>
<feature type="region of interest" description="Disordered" evidence="2">
    <location>
        <begin position="235"/>
        <end position="256"/>
    </location>
</feature>
<keyword evidence="1" id="KW-0863">Zinc-finger</keyword>
<organism evidence="4 5">
    <name type="scientific">Terfezia boudieri ATCC MYA-4762</name>
    <dbReference type="NCBI Taxonomy" id="1051890"/>
    <lineage>
        <taxon>Eukaryota</taxon>
        <taxon>Fungi</taxon>
        <taxon>Dikarya</taxon>
        <taxon>Ascomycota</taxon>
        <taxon>Pezizomycotina</taxon>
        <taxon>Pezizomycetes</taxon>
        <taxon>Pezizales</taxon>
        <taxon>Pezizaceae</taxon>
        <taxon>Terfezia</taxon>
    </lineage>
</organism>
<dbReference type="OrthoDB" id="5484743at2759"/>